<dbReference type="EMBL" id="CP027303">
    <property type="protein sequence ID" value="AWO75674.1"/>
    <property type="molecule type" value="Genomic_DNA"/>
</dbReference>
<name>A0A2Z3NCG2_GEOTH</name>
<evidence type="ECO:0000313" key="1">
    <source>
        <dbReference type="EMBL" id="AWO75674.1"/>
    </source>
</evidence>
<dbReference type="AlphaFoldDB" id="A0A2Z3NCG2"/>
<evidence type="ECO:0000313" key="2">
    <source>
        <dbReference type="Proteomes" id="UP000246996"/>
    </source>
</evidence>
<organism evidence="1 2">
    <name type="scientific">Geobacillus thermoleovorans</name>
    <name type="common">Bacillus thermoleovorans</name>
    <dbReference type="NCBI Taxonomy" id="33941"/>
    <lineage>
        <taxon>Bacteria</taxon>
        <taxon>Bacillati</taxon>
        <taxon>Bacillota</taxon>
        <taxon>Bacilli</taxon>
        <taxon>Bacillales</taxon>
        <taxon>Anoxybacillaceae</taxon>
        <taxon>Geobacillus</taxon>
        <taxon>Geobacillus thermoleovorans group</taxon>
    </lineage>
</organism>
<proteinExistence type="predicted"/>
<gene>
    <name evidence="1" type="ORF">C1N76_14915</name>
</gene>
<reference evidence="2" key="1">
    <citation type="submission" date="2018-02" db="EMBL/GenBank/DDBJ databases">
        <title>The complete genome of bacterial strain SGAirxxxx.</title>
        <authorList>
            <person name="Schuster S.C."/>
        </authorList>
    </citation>
    <scope>NUCLEOTIDE SEQUENCE [LARGE SCALE GENOMIC DNA]</scope>
    <source>
        <strain evidence="2">SGAir0734</strain>
    </source>
</reference>
<accession>A0A2Z3NCG2</accession>
<protein>
    <submittedName>
        <fullName evidence="1">Uncharacterized protein</fullName>
    </submittedName>
</protein>
<dbReference type="Proteomes" id="UP000246996">
    <property type="component" value="Chromosome"/>
</dbReference>
<sequence length="64" mass="7185">MAFVKRALFLIKMDETAQSKGVRRQKTPHEAGAKKQIGVDGVGGQICYEMIGQTCYNRKEAQLR</sequence>